<evidence type="ECO:0000313" key="2">
    <source>
        <dbReference type="Proteomes" id="UP000315636"/>
    </source>
</evidence>
<evidence type="ECO:0008006" key="3">
    <source>
        <dbReference type="Google" id="ProtNLM"/>
    </source>
</evidence>
<reference evidence="1 2" key="1">
    <citation type="submission" date="2017-05" db="EMBL/GenBank/DDBJ databases">
        <authorList>
            <person name="Varghese N."/>
            <person name="Submissions S."/>
        </authorList>
    </citation>
    <scope>NUCLEOTIDE SEQUENCE [LARGE SCALE GENOMIC DNA]</scope>
    <source>
        <strain evidence="1 2">DSM 45474</strain>
    </source>
</reference>
<dbReference type="RefSeq" id="WP_142506818.1">
    <property type="nucleotide sequence ID" value="NZ_FXTI01000017.1"/>
</dbReference>
<dbReference type="EMBL" id="FXTI01000017">
    <property type="protein sequence ID" value="SMO94519.1"/>
    <property type="molecule type" value="Genomic_DNA"/>
</dbReference>
<organism evidence="1 2">
    <name type="scientific">Melghirimyces algeriensis</name>
    <dbReference type="NCBI Taxonomy" id="910412"/>
    <lineage>
        <taxon>Bacteria</taxon>
        <taxon>Bacillati</taxon>
        <taxon>Bacillota</taxon>
        <taxon>Bacilli</taxon>
        <taxon>Bacillales</taxon>
        <taxon>Thermoactinomycetaceae</taxon>
        <taxon>Melghirimyces</taxon>
    </lineage>
</organism>
<dbReference type="PROSITE" id="PS51257">
    <property type="entry name" value="PROKAR_LIPOPROTEIN"/>
    <property type="match status" value="1"/>
</dbReference>
<keyword evidence="2" id="KW-1185">Reference proteome</keyword>
<sequence length="105" mass="11368">MKKWIAILGLPLLLTGCGGLEGNWEKVSGSNCLAKTISFVDEKNFSISGGGSASGTYEELDDDKYKFKIGPFSKIYEVTEDDGKLMMKPVTGDQGTCIYKEVGSE</sequence>
<dbReference type="Proteomes" id="UP000315636">
    <property type="component" value="Unassembled WGS sequence"/>
</dbReference>
<proteinExistence type="predicted"/>
<accession>A0A521FEI4</accession>
<evidence type="ECO:0000313" key="1">
    <source>
        <dbReference type="EMBL" id="SMO94519.1"/>
    </source>
</evidence>
<name>A0A521FEI4_9BACL</name>
<protein>
    <recommendedName>
        <fullName evidence="3">Lipoprotein</fullName>
    </recommendedName>
</protein>
<gene>
    <name evidence="1" type="ORF">SAMN06264849_11749</name>
</gene>
<dbReference type="AlphaFoldDB" id="A0A521FEI4"/>